<keyword evidence="1" id="KW-0547">Nucleotide-binding</keyword>
<keyword evidence="6" id="KW-1185">Reference proteome</keyword>
<evidence type="ECO:0000256" key="1">
    <source>
        <dbReference type="ARBA" id="ARBA00022741"/>
    </source>
</evidence>
<sequence length="534" mass="61131">MPKRRKPTSFSLRMSSNGSEPEEDDLVSNLSEDEYLPIKQPHIKCLLDPTPINYNLKFEDLGGLNEQIGIINESVIFRQENSALLKKSGLKHVIGGILLEGPPGTGKTIFAQTVAAELSRRSTRKYTFFTHNAVESYSKWMGESEKEIQRLFDSAAENKPAIIFFDEFDSVCPRRDNLDSSGHGYRTIVGTLLSQFNQIQDNEIIIIATTNLKENIDPAMLRNGRFDFIIHFPLPNATQREEILKIKMKNYTVESSVFQYLSKQTHGFSGSSLTFLCEEAKLNAFKRQKDELQRRPMRFVSKHDFVRVFQSVQLPKQMATSQMDTLLEDTCMELESVIKSRTFNTEDISKNNAIKSSCYLIWSEESEAVLNQEIVPRVLERLNQPVFKISDSIFSQYASLKNFSPDNSVDFITSQAKSCSRPSILFVENIDILPVHPNKLYRNFKLPELSESLIWKCFESVFEQDIQPILRSRSRSVSHSRRRYFNVKTLVVKALNLPGPKSFQKISDLRDEIRNVCKISSSDNIAANILSLFE</sequence>
<proteinExistence type="predicted"/>
<feature type="domain" description="AAA+ ATPase" evidence="4">
    <location>
        <begin position="93"/>
        <end position="236"/>
    </location>
</feature>
<dbReference type="Proteomes" id="UP000708208">
    <property type="component" value="Unassembled WGS sequence"/>
</dbReference>
<dbReference type="GO" id="GO:0016887">
    <property type="term" value="F:ATP hydrolysis activity"/>
    <property type="evidence" value="ECO:0007669"/>
    <property type="project" value="InterPro"/>
</dbReference>
<dbReference type="AlphaFoldDB" id="A0A8J2JRK4"/>
<dbReference type="InterPro" id="IPR003959">
    <property type="entry name" value="ATPase_AAA_core"/>
</dbReference>
<evidence type="ECO:0000259" key="4">
    <source>
        <dbReference type="SMART" id="SM00382"/>
    </source>
</evidence>
<dbReference type="InterPro" id="IPR041569">
    <property type="entry name" value="AAA_lid_3"/>
</dbReference>
<dbReference type="Pfam" id="PF00004">
    <property type="entry name" value="AAA"/>
    <property type="match status" value="1"/>
</dbReference>
<dbReference type="InterPro" id="IPR003593">
    <property type="entry name" value="AAA+_ATPase"/>
</dbReference>
<accession>A0A8J2JRK4</accession>
<dbReference type="EMBL" id="CAJVCH010019469">
    <property type="protein sequence ID" value="CAG7687314.1"/>
    <property type="molecule type" value="Genomic_DNA"/>
</dbReference>
<keyword evidence="2" id="KW-0067">ATP-binding</keyword>
<protein>
    <recommendedName>
        <fullName evidence="4">AAA+ ATPase domain-containing protein</fullName>
    </recommendedName>
</protein>
<reference evidence="5" key="1">
    <citation type="submission" date="2021-06" db="EMBL/GenBank/DDBJ databases">
        <authorList>
            <person name="Hodson N. C."/>
            <person name="Mongue J. A."/>
            <person name="Jaron S. K."/>
        </authorList>
    </citation>
    <scope>NUCLEOTIDE SEQUENCE</scope>
</reference>
<evidence type="ECO:0000256" key="3">
    <source>
        <dbReference type="SAM" id="MobiDB-lite"/>
    </source>
</evidence>
<gene>
    <name evidence="5" type="ORF">AFUS01_LOCUS3249</name>
</gene>
<evidence type="ECO:0000256" key="2">
    <source>
        <dbReference type="ARBA" id="ARBA00022840"/>
    </source>
</evidence>
<feature type="compositionally biased region" description="Polar residues" evidence="3">
    <location>
        <begin position="8"/>
        <end position="19"/>
    </location>
</feature>
<organism evidence="5 6">
    <name type="scientific">Allacma fusca</name>
    <dbReference type="NCBI Taxonomy" id="39272"/>
    <lineage>
        <taxon>Eukaryota</taxon>
        <taxon>Metazoa</taxon>
        <taxon>Ecdysozoa</taxon>
        <taxon>Arthropoda</taxon>
        <taxon>Hexapoda</taxon>
        <taxon>Collembola</taxon>
        <taxon>Symphypleona</taxon>
        <taxon>Sminthuridae</taxon>
        <taxon>Allacma</taxon>
    </lineage>
</organism>
<dbReference type="SMART" id="SM00382">
    <property type="entry name" value="AAA"/>
    <property type="match status" value="1"/>
</dbReference>
<feature type="region of interest" description="Disordered" evidence="3">
    <location>
        <begin position="1"/>
        <end position="25"/>
    </location>
</feature>
<dbReference type="InterPro" id="IPR050168">
    <property type="entry name" value="AAA_ATPase_domain"/>
</dbReference>
<dbReference type="FunFam" id="3.40.50.300:FF:000061">
    <property type="entry name" value="ATPase family, AAA domain-containing 2"/>
    <property type="match status" value="1"/>
</dbReference>
<evidence type="ECO:0000313" key="6">
    <source>
        <dbReference type="Proteomes" id="UP000708208"/>
    </source>
</evidence>
<dbReference type="PANTHER" id="PTHR23077">
    <property type="entry name" value="AAA-FAMILY ATPASE"/>
    <property type="match status" value="1"/>
</dbReference>
<comment type="caution">
    <text evidence="5">The sequence shown here is derived from an EMBL/GenBank/DDBJ whole genome shotgun (WGS) entry which is preliminary data.</text>
</comment>
<dbReference type="Pfam" id="PF17862">
    <property type="entry name" value="AAA_lid_3"/>
    <property type="match status" value="1"/>
</dbReference>
<name>A0A8J2JRK4_9HEXA</name>
<dbReference type="GO" id="GO:0005524">
    <property type="term" value="F:ATP binding"/>
    <property type="evidence" value="ECO:0007669"/>
    <property type="project" value="UniProtKB-KW"/>
</dbReference>
<evidence type="ECO:0000313" key="5">
    <source>
        <dbReference type="EMBL" id="CAG7687314.1"/>
    </source>
</evidence>
<dbReference type="OrthoDB" id="5421at2759"/>